<gene>
    <name evidence="1" type="ORF">MCHLDSM_01084</name>
</gene>
<evidence type="ECO:0000313" key="2">
    <source>
        <dbReference type="Proteomes" id="UP000036513"/>
    </source>
</evidence>
<dbReference type="AlphaFoldDB" id="A0A0J6ZCM8"/>
<dbReference type="RefSeq" id="WP_082168740.1">
    <property type="nucleotide sequence ID" value="NZ_JYNL01000009.1"/>
</dbReference>
<organism evidence="1 2">
    <name type="scientific">Mycolicibacterium chlorophenolicum</name>
    <dbReference type="NCBI Taxonomy" id="37916"/>
    <lineage>
        <taxon>Bacteria</taxon>
        <taxon>Bacillati</taxon>
        <taxon>Actinomycetota</taxon>
        <taxon>Actinomycetes</taxon>
        <taxon>Mycobacteriales</taxon>
        <taxon>Mycobacteriaceae</taxon>
        <taxon>Mycolicibacterium</taxon>
    </lineage>
</organism>
<accession>A0A0J6ZCM8</accession>
<proteinExistence type="predicted"/>
<dbReference type="EMBL" id="JYNL01000009">
    <property type="protein sequence ID" value="KMO82461.1"/>
    <property type="molecule type" value="Genomic_DNA"/>
</dbReference>
<keyword evidence="2" id="KW-1185">Reference proteome</keyword>
<sequence>MTANALRTAGLTDRGNPPLVEALAAPPLLKSVASVFDQDHTSADRHGADVLDFVVTETTHTVEITQQRPGLPFTARFISGETGWYADGYEAGQTIHHESEQVFRTPLPEVFELVNYWLLTEHHMAVLPHSWQINSLDADNQLSLLGHAAPARTTG</sequence>
<dbReference type="PATRIC" id="fig|37916.4.peg.961"/>
<dbReference type="Proteomes" id="UP000036513">
    <property type="component" value="Unassembled WGS sequence"/>
</dbReference>
<protein>
    <submittedName>
        <fullName evidence="1">Uncharacterized protein</fullName>
    </submittedName>
</protein>
<name>A0A0J6ZCM8_9MYCO</name>
<evidence type="ECO:0000313" key="1">
    <source>
        <dbReference type="EMBL" id="KMO82461.1"/>
    </source>
</evidence>
<comment type="caution">
    <text evidence="1">The sequence shown here is derived from an EMBL/GenBank/DDBJ whole genome shotgun (WGS) entry which is preliminary data.</text>
</comment>
<reference evidence="1 2" key="1">
    <citation type="journal article" date="2015" name="Genome Biol. Evol.">
        <title>Characterization of Three Mycobacterium spp. with Potential Use in Bioremediation by Genome Sequencing and Comparative Genomics.</title>
        <authorList>
            <person name="Das S."/>
            <person name="Pettersson B.M."/>
            <person name="Behra P.R."/>
            <person name="Ramesh M."/>
            <person name="Dasgupta S."/>
            <person name="Bhattacharya A."/>
            <person name="Kirsebom L.A."/>
        </authorList>
    </citation>
    <scope>NUCLEOTIDE SEQUENCE [LARGE SCALE GENOMIC DNA]</scope>
    <source>
        <strain evidence="1 2">DSM 43826</strain>
    </source>
</reference>